<dbReference type="eggNOG" id="ENOG502TJ0Z">
    <property type="taxonomic scope" value="Eukaryota"/>
</dbReference>
<sequence>MKLLSCLLLIGALFSTSSAKNPLCMICDPSFALPSTWLGAQMMIKAGCTRLGPVENACNGIVDNADLTASYPKMLPHLVTLKDIGCKNYCH</sequence>
<keyword evidence="1" id="KW-0732">Signal</keyword>
<feature type="chain" id="PRO_5009308420" evidence="1">
    <location>
        <begin position="20"/>
        <end position="91"/>
    </location>
</feature>
<dbReference type="WBParaSite" id="Csp11.Scaffold629.g14910.t1">
    <property type="protein sequence ID" value="Csp11.Scaffold629.g14910.t1"/>
    <property type="gene ID" value="Csp11.Scaffold629.g14910"/>
</dbReference>
<reference evidence="3" key="1">
    <citation type="submission" date="2016-11" db="UniProtKB">
        <authorList>
            <consortium name="WormBaseParasite"/>
        </authorList>
    </citation>
    <scope>IDENTIFICATION</scope>
</reference>
<proteinExistence type="predicted"/>
<protein>
    <submittedName>
        <fullName evidence="3">Saposin B-type domain-containing protein</fullName>
    </submittedName>
</protein>
<accession>A0A1I7U500</accession>
<evidence type="ECO:0000313" key="2">
    <source>
        <dbReference type="Proteomes" id="UP000095282"/>
    </source>
</evidence>
<dbReference type="PANTHER" id="PTHR36950:SF5">
    <property type="entry name" value="SAPOSIN B-TYPE DOMAIN-CONTAINING PROTEIN"/>
    <property type="match status" value="1"/>
</dbReference>
<evidence type="ECO:0000256" key="1">
    <source>
        <dbReference type="SAM" id="SignalP"/>
    </source>
</evidence>
<dbReference type="AlphaFoldDB" id="A0A1I7U500"/>
<name>A0A1I7U500_9PELO</name>
<evidence type="ECO:0000313" key="3">
    <source>
        <dbReference type="WBParaSite" id="Csp11.Scaffold629.g14910.t1"/>
    </source>
</evidence>
<dbReference type="PANTHER" id="PTHR36950">
    <property type="entry name" value="PROTEIN CBG24898-RELATED"/>
    <property type="match status" value="1"/>
</dbReference>
<organism evidence="2 3">
    <name type="scientific">Caenorhabditis tropicalis</name>
    <dbReference type="NCBI Taxonomy" id="1561998"/>
    <lineage>
        <taxon>Eukaryota</taxon>
        <taxon>Metazoa</taxon>
        <taxon>Ecdysozoa</taxon>
        <taxon>Nematoda</taxon>
        <taxon>Chromadorea</taxon>
        <taxon>Rhabditida</taxon>
        <taxon>Rhabditina</taxon>
        <taxon>Rhabditomorpha</taxon>
        <taxon>Rhabditoidea</taxon>
        <taxon>Rhabditidae</taxon>
        <taxon>Peloderinae</taxon>
        <taxon>Caenorhabditis</taxon>
    </lineage>
</organism>
<keyword evidence="2" id="KW-1185">Reference proteome</keyword>
<dbReference type="Proteomes" id="UP000095282">
    <property type="component" value="Unplaced"/>
</dbReference>
<feature type="signal peptide" evidence="1">
    <location>
        <begin position="1"/>
        <end position="19"/>
    </location>
</feature>